<dbReference type="OrthoDB" id="9804559at2"/>
<dbReference type="NCBIfam" id="TIGR02490">
    <property type="entry name" value="flgF"/>
    <property type="match status" value="1"/>
</dbReference>
<dbReference type="InterPro" id="IPR053967">
    <property type="entry name" value="LlgE_F_G-like_D1"/>
</dbReference>
<dbReference type="NCBIfam" id="TIGR03506">
    <property type="entry name" value="FlgEFG_subfam"/>
    <property type="match status" value="1"/>
</dbReference>
<dbReference type="InterPro" id="IPR020013">
    <property type="entry name" value="Flagellar_FlgE/F/G"/>
</dbReference>
<dbReference type="SUPFAM" id="SSF117143">
    <property type="entry name" value="Flagellar hook protein flgE"/>
    <property type="match status" value="1"/>
</dbReference>
<keyword evidence="3 6" id="KW-0975">Bacterial flagellum</keyword>
<keyword evidence="10" id="KW-0282">Flagellum</keyword>
<evidence type="ECO:0000256" key="1">
    <source>
        <dbReference type="ARBA" id="ARBA00004117"/>
    </source>
</evidence>
<dbReference type="InterPro" id="IPR037925">
    <property type="entry name" value="FlgE/F/G-like"/>
</dbReference>
<evidence type="ECO:0000256" key="4">
    <source>
        <dbReference type="ARBA" id="ARBA00038560"/>
    </source>
</evidence>
<evidence type="ECO:0000259" key="7">
    <source>
        <dbReference type="Pfam" id="PF00460"/>
    </source>
</evidence>
<dbReference type="STRING" id="1122240.GCA_000620105_00577"/>
<comment type="subcellular location">
    <subcellularLocation>
        <location evidence="1 6">Bacterial flagellum basal body</location>
    </subcellularLocation>
</comment>
<gene>
    <name evidence="10" type="primary">flgF</name>
    <name evidence="10" type="ORF">DAI18_04180</name>
</gene>
<evidence type="ECO:0000259" key="9">
    <source>
        <dbReference type="Pfam" id="PF22692"/>
    </source>
</evidence>
<dbReference type="Pfam" id="PF00460">
    <property type="entry name" value="Flg_bb_rod"/>
    <property type="match status" value="1"/>
</dbReference>
<dbReference type="InterPro" id="IPR010930">
    <property type="entry name" value="Flg_bb/hook_C_dom"/>
</dbReference>
<dbReference type="InterPro" id="IPR001444">
    <property type="entry name" value="Flag_bb_rod_N"/>
</dbReference>
<reference evidence="10 11" key="1">
    <citation type="submission" date="2018-04" db="EMBL/GenBank/DDBJ databases">
        <title>Denitrifier Microvirgula.</title>
        <authorList>
            <person name="Anderson E."/>
            <person name="Jang J."/>
            <person name="Ishii S."/>
        </authorList>
    </citation>
    <scope>NUCLEOTIDE SEQUENCE [LARGE SCALE GENOMIC DNA]</scope>
    <source>
        <strain evidence="10 11">BE2.4</strain>
    </source>
</reference>
<evidence type="ECO:0000256" key="5">
    <source>
        <dbReference type="ARBA" id="ARBA00040228"/>
    </source>
</evidence>
<feature type="domain" description="Flagellar basal body rod protein N-terminal" evidence="7">
    <location>
        <begin position="5"/>
        <end position="35"/>
    </location>
</feature>
<comment type="similarity">
    <text evidence="2 6">Belongs to the flagella basal body rod proteins family.</text>
</comment>
<dbReference type="GO" id="GO:0071978">
    <property type="term" value="P:bacterial-type flagellum-dependent swarming motility"/>
    <property type="evidence" value="ECO:0007669"/>
    <property type="project" value="TreeGrafter"/>
</dbReference>
<accession>A0A2S0P7M1</accession>
<dbReference type="NCBIfam" id="NF009280">
    <property type="entry name" value="PRK12640.1"/>
    <property type="match status" value="1"/>
</dbReference>
<evidence type="ECO:0000256" key="3">
    <source>
        <dbReference type="ARBA" id="ARBA00023143"/>
    </source>
</evidence>
<organism evidence="10 11">
    <name type="scientific">Microvirgula aerodenitrificans</name>
    <dbReference type="NCBI Taxonomy" id="57480"/>
    <lineage>
        <taxon>Bacteria</taxon>
        <taxon>Pseudomonadati</taxon>
        <taxon>Pseudomonadota</taxon>
        <taxon>Betaproteobacteria</taxon>
        <taxon>Neisseriales</taxon>
        <taxon>Aquaspirillaceae</taxon>
        <taxon>Microvirgula</taxon>
    </lineage>
</organism>
<sequence>MDKMLYIAMNGAKHVELQQQVTANNLANVHTPGFKAELSAFRALPVVGDGTPTRAYSVDSTIGHDSSEGAMMTTGNDQDFAIKGRGWFAVQDSTGQEAYTRGGGFVVDENGIMRTPLGRVILGEGGGPITVPQNTKIMIGEDGTVSSVQTDQTPRTVDILDRIKLVGETNGEFYKGTDGLFRRNDGQPAQADDGVRVQTGVIEQSNVSMVDSLTKMISHARHFDMSVKLMQTADQDAQRATQLMSVNN</sequence>
<evidence type="ECO:0000313" key="11">
    <source>
        <dbReference type="Proteomes" id="UP000244173"/>
    </source>
</evidence>
<evidence type="ECO:0000256" key="6">
    <source>
        <dbReference type="RuleBase" id="RU362116"/>
    </source>
</evidence>
<dbReference type="EMBL" id="CP028519">
    <property type="protein sequence ID" value="AVY93331.1"/>
    <property type="molecule type" value="Genomic_DNA"/>
</dbReference>
<dbReference type="PANTHER" id="PTHR30435">
    <property type="entry name" value="FLAGELLAR PROTEIN"/>
    <property type="match status" value="1"/>
</dbReference>
<name>A0A2S0P7M1_9NEIS</name>
<feature type="domain" description="Flagellar basal-body/hook protein C-terminal" evidence="8">
    <location>
        <begin position="198"/>
        <end position="243"/>
    </location>
</feature>
<evidence type="ECO:0000313" key="10">
    <source>
        <dbReference type="EMBL" id="AVY93331.1"/>
    </source>
</evidence>
<proteinExistence type="inferred from homology"/>
<comment type="subunit">
    <text evidence="4 6">The basal body constitutes a major portion of the flagellar organelle and consists of five rings (E,L,P,S, and M) mounted on a central rod. The rod consists of about 26 subunits of FlgG in the distal portion, and FlgB, FlgC and FlgF are thought to build up the proximal portion of the rod with about 6 subunits each.</text>
</comment>
<keyword evidence="10" id="KW-0969">Cilium</keyword>
<dbReference type="InterPro" id="IPR012836">
    <property type="entry name" value="FlgF"/>
</dbReference>
<keyword evidence="11" id="KW-1185">Reference proteome</keyword>
<dbReference type="GO" id="GO:0030694">
    <property type="term" value="C:bacterial-type flagellum basal body, rod"/>
    <property type="evidence" value="ECO:0007669"/>
    <property type="project" value="UniProtKB-UniRule"/>
</dbReference>
<dbReference type="Pfam" id="PF22692">
    <property type="entry name" value="LlgE_F_G_D1"/>
    <property type="match status" value="1"/>
</dbReference>
<dbReference type="PANTHER" id="PTHR30435:SF18">
    <property type="entry name" value="FLAGELLAR BASAL-BODY ROD PROTEIN FLGF"/>
    <property type="match status" value="1"/>
</dbReference>
<protein>
    <recommendedName>
        <fullName evidence="5 6">Flagellar basal-body rod protein FlgF</fullName>
    </recommendedName>
</protein>
<dbReference type="AlphaFoldDB" id="A0A2S0P7M1"/>
<dbReference type="Proteomes" id="UP000244173">
    <property type="component" value="Chromosome"/>
</dbReference>
<feature type="domain" description="Flagellar hook protein FlgE/F/G-like D1" evidence="9">
    <location>
        <begin position="81"/>
        <end position="146"/>
    </location>
</feature>
<keyword evidence="10" id="KW-0966">Cell projection</keyword>
<dbReference type="Pfam" id="PF06429">
    <property type="entry name" value="Flg_bbr_C"/>
    <property type="match status" value="1"/>
</dbReference>
<evidence type="ECO:0000256" key="2">
    <source>
        <dbReference type="ARBA" id="ARBA00009677"/>
    </source>
</evidence>
<dbReference type="RefSeq" id="WP_028498050.1">
    <property type="nucleotide sequence ID" value="NZ_CALFSO010000071.1"/>
</dbReference>
<evidence type="ECO:0000259" key="8">
    <source>
        <dbReference type="Pfam" id="PF06429"/>
    </source>
</evidence>
<dbReference type="KEGG" id="maer:DAI18_04180"/>